<protein>
    <recommendedName>
        <fullName evidence="3">histidine kinase</fullName>
        <ecNumber evidence="3">2.7.13.3</ecNumber>
    </recommendedName>
</protein>
<dbReference type="Pfam" id="PF02518">
    <property type="entry name" value="HATPase_c"/>
    <property type="match status" value="1"/>
</dbReference>
<keyword evidence="9" id="KW-0812">Transmembrane</keyword>
<evidence type="ECO:0000256" key="6">
    <source>
        <dbReference type="ARBA" id="ARBA00022777"/>
    </source>
</evidence>
<feature type="domain" description="HAMP" evidence="11">
    <location>
        <begin position="66"/>
        <end position="118"/>
    </location>
</feature>
<evidence type="ECO:0000256" key="1">
    <source>
        <dbReference type="ARBA" id="ARBA00000085"/>
    </source>
</evidence>
<dbReference type="PRINTS" id="PR00344">
    <property type="entry name" value="BCTRLSENSOR"/>
</dbReference>
<dbReference type="Gene3D" id="3.30.565.10">
    <property type="entry name" value="Histidine kinase-like ATPase, C-terminal domain"/>
    <property type="match status" value="1"/>
</dbReference>
<evidence type="ECO:0000256" key="9">
    <source>
        <dbReference type="SAM" id="Phobius"/>
    </source>
</evidence>
<dbReference type="InterPro" id="IPR036890">
    <property type="entry name" value="HATPase_C_sf"/>
</dbReference>
<evidence type="ECO:0000256" key="2">
    <source>
        <dbReference type="ARBA" id="ARBA00004370"/>
    </source>
</evidence>
<dbReference type="PROSITE" id="PS50885">
    <property type="entry name" value="HAMP"/>
    <property type="match status" value="1"/>
</dbReference>
<gene>
    <name evidence="12" type="primary">resE_9</name>
    <name evidence="12" type="ORF">HDCHBGLK_03524</name>
</gene>
<dbReference type="PANTHER" id="PTHR45453:SF3">
    <property type="entry name" value="HISTIDINE KINASE"/>
    <property type="match status" value="1"/>
</dbReference>
<proteinExistence type="predicted"/>
<feature type="coiled-coil region" evidence="8">
    <location>
        <begin position="103"/>
        <end position="137"/>
    </location>
</feature>
<keyword evidence="4" id="KW-0597">Phosphoprotein</keyword>
<dbReference type="CDD" id="cd06225">
    <property type="entry name" value="HAMP"/>
    <property type="match status" value="1"/>
</dbReference>
<dbReference type="InterPro" id="IPR036097">
    <property type="entry name" value="HisK_dim/P_sf"/>
</dbReference>
<dbReference type="InterPro" id="IPR005467">
    <property type="entry name" value="His_kinase_dom"/>
</dbReference>
<evidence type="ECO:0000256" key="8">
    <source>
        <dbReference type="SAM" id="Coils"/>
    </source>
</evidence>
<feature type="transmembrane region" description="Helical" evidence="9">
    <location>
        <begin position="17"/>
        <end position="34"/>
    </location>
</feature>
<dbReference type="GO" id="GO:0004721">
    <property type="term" value="F:phosphoprotein phosphatase activity"/>
    <property type="evidence" value="ECO:0007669"/>
    <property type="project" value="TreeGrafter"/>
</dbReference>
<dbReference type="GO" id="GO:0016036">
    <property type="term" value="P:cellular response to phosphate starvation"/>
    <property type="evidence" value="ECO:0007669"/>
    <property type="project" value="TreeGrafter"/>
</dbReference>
<dbReference type="InterPro" id="IPR050351">
    <property type="entry name" value="BphY/WalK/GraS-like"/>
</dbReference>
<dbReference type="SUPFAM" id="SSF55874">
    <property type="entry name" value="ATPase domain of HSP90 chaperone/DNA topoisomerase II/histidine kinase"/>
    <property type="match status" value="1"/>
</dbReference>
<dbReference type="Gene3D" id="6.10.340.10">
    <property type="match status" value="1"/>
</dbReference>
<dbReference type="InterPro" id="IPR003660">
    <property type="entry name" value="HAMP_dom"/>
</dbReference>
<keyword evidence="13" id="KW-1185">Reference proteome</keyword>
<accession>A0A494WSZ8</accession>
<dbReference type="AlphaFoldDB" id="A0A494WSZ8"/>
<evidence type="ECO:0000313" key="12">
    <source>
        <dbReference type="EMBL" id="QBF76108.1"/>
    </source>
</evidence>
<dbReference type="SMART" id="SM00387">
    <property type="entry name" value="HATPase_c"/>
    <property type="match status" value="1"/>
</dbReference>
<keyword evidence="5 12" id="KW-0808">Transferase</keyword>
<feature type="domain" description="Histidine kinase" evidence="10">
    <location>
        <begin position="147"/>
        <end position="362"/>
    </location>
</feature>
<comment type="subcellular location">
    <subcellularLocation>
        <location evidence="2">Membrane</location>
    </subcellularLocation>
</comment>
<dbReference type="PROSITE" id="PS50109">
    <property type="entry name" value="HIS_KIN"/>
    <property type="match status" value="1"/>
</dbReference>
<evidence type="ECO:0000256" key="3">
    <source>
        <dbReference type="ARBA" id="ARBA00012438"/>
    </source>
</evidence>
<dbReference type="InterPro" id="IPR003594">
    <property type="entry name" value="HATPase_dom"/>
</dbReference>
<evidence type="ECO:0000256" key="4">
    <source>
        <dbReference type="ARBA" id="ARBA00022553"/>
    </source>
</evidence>
<dbReference type="CDD" id="cd00082">
    <property type="entry name" value="HisKA"/>
    <property type="match status" value="1"/>
</dbReference>
<dbReference type="InterPro" id="IPR003661">
    <property type="entry name" value="HisK_dim/P_dom"/>
</dbReference>
<keyword evidence="9" id="KW-1133">Transmembrane helix</keyword>
<evidence type="ECO:0000259" key="11">
    <source>
        <dbReference type="PROSITE" id="PS50885"/>
    </source>
</evidence>
<evidence type="ECO:0000256" key="5">
    <source>
        <dbReference type="ARBA" id="ARBA00022679"/>
    </source>
</evidence>
<keyword evidence="6 12" id="KW-0418">Kinase</keyword>
<reference evidence="12 13" key="1">
    <citation type="journal article" date="2019" name="Appl. Environ. Microbiol.">
        <title>Clostridium scindens ATCC 35704: integration of nutritional requirements, the complete genome sequence, and global transcriptional responses to bile acids.</title>
        <authorList>
            <person name="Devendran S."/>
            <person name="Shrestha R."/>
            <person name="Alves J.M.P."/>
            <person name="Wolf P.G."/>
            <person name="Ly L."/>
            <person name="Hernandez A.G."/>
            <person name="Mendez-Garcia C."/>
            <person name="Inboden A."/>
            <person name="Wiley J."/>
            <person name="Paul O."/>
            <person name="Allen A."/>
            <person name="Springer E."/>
            <person name="Wright C.L."/>
            <person name="Fields C.J."/>
            <person name="Daniel S.L."/>
            <person name="Ridlon J.M."/>
        </authorList>
    </citation>
    <scope>NUCLEOTIDE SEQUENCE [LARGE SCALE GENOMIC DNA]</scope>
    <source>
        <strain evidence="12 13">ATCC 35704</strain>
    </source>
</reference>
<dbReference type="KEGG" id="csci:HDCHBGLK_03524"/>
<dbReference type="SMART" id="SM00304">
    <property type="entry name" value="HAMP"/>
    <property type="match status" value="1"/>
</dbReference>
<keyword evidence="8" id="KW-0175">Coiled coil</keyword>
<dbReference type="InterPro" id="IPR004358">
    <property type="entry name" value="Sig_transdc_His_kin-like_C"/>
</dbReference>
<evidence type="ECO:0000259" key="10">
    <source>
        <dbReference type="PROSITE" id="PS50109"/>
    </source>
</evidence>
<dbReference type="Pfam" id="PF00512">
    <property type="entry name" value="HisKA"/>
    <property type="match status" value="1"/>
</dbReference>
<dbReference type="EC" id="2.7.13.3" evidence="3"/>
<dbReference type="SUPFAM" id="SSF158472">
    <property type="entry name" value="HAMP domain-like"/>
    <property type="match status" value="1"/>
</dbReference>
<dbReference type="GO" id="GO:0000155">
    <property type="term" value="F:phosphorelay sensor kinase activity"/>
    <property type="evidence" value="ECO:0007669"/>
    <property type="project" value="InterPro"/>
</dbReference>
<keyword evidence="9" id="KW-0472">Membrane</keyword>
<dbReference type="EMBL" id="CP036170">
    <property type="protein sequence ID" value="QBF76108.1"/>
    <property type="molecule type" value="Genomic_DNA"/>
</dbReference>
<dbReference type="Pfam" id="PF00672">
    <property type="entry name" value="HAMP"/>
    <property type="match status" value="1"/>
</dbReference>
<dbReference type="SUPFAM" id="SSF47384">
    <property type="entry name" value="Homodimeric domain of signal transducing histidine kinase"/>
    <property type="match status" value="1"/>
</dbReference>
<organism evidence="12 13">
    <name type="scientific">Clostridium scindens (strain ATCC 35704 / DSM 5676 / VPI 13733 / 19)</name>
    <dbReference type="NCBI Taxonomy" id="411468"/>
    <lineage>
        <taxon>Bacteria</taxon>
        <taxon>Bacillati</taxon>
        <taxon>Bacillota</taxon>
        <taxon>Clostridia</taxon>
        <taxon>Lachnospirales</taxon>
        <taxon>Lachnospiraceae</taxon>
    </lineage>
</organism>
<evidence type="ECO:0000256" key="7">
    <source>
        <dbReference type="ARBA" id="ARBA00023012"/>
    </source>
</evidence>
<keyword evidence="7" id="KW-0902">Two-component regulatory system</keyword>
<dbReference type="GeneID" id="62697703"/>
<feature type="transmembrane region" description="Helical" evidence="9">
    <location>
        <begin position="46"/>
        <end position="68"/>
    </location>
</feature>
<dbReference type="PANTHER" id="PTHR45453">
    <property type="entry name" value="PHOSPHATE REGULON SENSOR PROTEIN PHOR"/>
    <property type="match status" value="1"/>
</dbReference>
<sequence>MKKINEWFALNTVRKKVLLLSKLAGGIIVLFYVFTAKLPTNRSIAFLIWLVLLVAVIMGVDFLLGHFISKPLDEINHIAGQMAKLDFSATCGIHTDDEFGELSENLNTMFSNLQEALEKLEAANKQLEKDVTQEHLLLTQRKELVDSLSHEMKTPLGIIYAYIEGLKEETDEQKRQHYMDVILSATDRMNTMIVALLDLSALEAGAVKLSEERFDFIELVETVAGRLLIDTPNANYRFTYDLPEGKAFIRADKYRMEQVLNNLIVNAKNHVSNDGEIHLSVICRESELQFSIFNQGEQIPPQDISKVWQKFYRGEKPQNDTHSGSGLGLSIIAQILSMYHTDYSVQNQPSGVEFTFHFPTIT</sequence>
<comment type="catalytic activity">
    <reaction evidence="1">
        <text>ATP + protein L-histidine = ADP + protein N-phospho-L-histidine.</text>
        <dbReference type="EC" id="2.7.13.3"/>
    </reaction>
</comment>
<dbReference type="SMART" id="SM00388">
    <property type="entry name" value="HisKA"/>
    <property type="match status" value="1"/>
</dbReference>
<evidence type="ECO:0000313" key="13">
    <source>
        <dbReference type="Proteomes" id="UP000289664"/>
    </source>
</evidence>
<dbReference type="GO" id="GO:0005886">
    <property type="term" value="C:plasma membrane"/>
    <property type="evidence" value="ECO:0007669"/>
    <property type="project" value="TreeGrafter"/>
</dbReference>
<dbReference type="RefSeq" id="WP_233440709.1">
    <property type="nucleotide sequence ID" value="NZ_CP036170.1"/>
</dbReference>
<dbReference type="Gene3D" id="1.10.287.130">
    <property type="match status" value="1"/>
</dbReference>
<name>A0A494WSZ8_CLOS5</name>
<dbReference type="Proteomes" id="UP000289664">
    <property type="component" value="Chromosome"/>
</dbReference>